<feature type="domain" description="Glutamyl/glutaminyl-tRNA synthetase class Ib anti-codon binding" evidence="11">
    <location>
        <begin position="335"/>
        <end position="435"/>
    </location>
</feature>
<dbReference type="SUPFAM" id="SSF50715">
    <property type="entry name" value="Ribosomal protein L25-like"/>
    <property type="match status" value="1"/>
</dbReference>
<feature type="short sequence motif" description="'HIGH' region" evidence="8">
    <location>
        <begin position="30"/>
        <end position="40"/>
    </location>
</feature>
<comment type="similarity">
    <text evidence="8 9">Belongs to the class-I aminoacyl-tRNA synthetase family.</text>
</comment>
<feature type="binding site" evidence="8">
    <location>
        <position position="63"/>
    </location>
    <ligand>
        <name>L-glutamine</name>
        <dbReference type="ChEBI" id="CHEBI:58359"/>
    </ligand>
</feature>
<comment type="subcellular location">
    <subcellularLocation>
        <location evidence="8">Cytoplasm</location>
    </subcellularLocation>
</comment>
<dbReference type="Gene3D" id="2.40.240.10">
    <property type="entry name" value="Ribosomal Protein L25, Chain P"/>
    <property type="match status" value="2"/>
</dbReference>
<dbReference type="InterPro" id="IPR004514">
    <property type="entry name" value="Gln-tRNA-synth"/>
</dbReference>
<name>A0A553SGI0_NIACI</name>
<dbReference type="InterPro" id="IPR049437">
    <property type="entry name" value="tRNA-synt_1c_C2"/>
</dbReference>
<keyword evidence="5 8" id="KW-0648">Protein biosynthesis</keyword>
<dbReference type="FunFam" id="3.90.800.10:FF:000001">
    <property type="entry name" value="Glutamine--tRNA ligase"/>
    <property type="match status" value="1"/>
</dbReference>
<dbReference type="Pfam" id="PF20974">
    <property type="entry name" value="tRNA-synt_1c_C2"/>
    <property type="match status" value="1"/>
</dbReference>
<keyword evidence="6 8" id="KW-0030">Aminoacyl-tRNA synthetase</keyword>
<evidence type="ECO:0000256" key="1">
    <source>
        <dbReference type="ARBA" id="ARBA00022490"/>
    </source>
</evidence>
<sequence>MENNSNFIKNIMKEDLETGKHNTVITRFPPEPNGYLHIGHAKSIFINFGLADEFNGKTNLRFDDTNPLKEDIEYVNAIKEDVEWLGYKWENLFFASDYFEEMYNRAVLLINKGVAYVDDLNAEQIREYRGTLTEPGKNSPHRERTIEENLELFQAMRAGKFGNGEKVLRAKIDMASPNINLRDPVIYRISHASHHNTGDKWCIYPMYSFAHPLEDAIEGVTHSLCTTEFEDQRPLYDWVIRECEMESTPQQIEFGRLNITNTVMSKRKLKLLVDEKFVDGWDDPRMPTISGLRRRGVTPEAIHEFSKELGISKGSGAVDSAMLDHFVREDLKLKAPRTMGVLNPLKVVITNYPEGQVEMLDAEINPENPEMGTRQIPFSREIYIEQEDFMEDPPKKYFRLFPGNEVRLKHAYFIKCEEVIKDEQGNVIELRCTYDQETKSGSGFTGRKVKGTLHWVEATNAIPAEFRLYEPLILDDEAEEMAEGETFLDYVNEKSLEIVQGFIEPNMKDVQAYDKFQFFRHGYFSVDPKYTTPEKSVFNRIVSLKSSFKL</sequence>
<evidence type="ECO:0000259" key="11">
    <source>
        <dbReference type="Pfam" id="PF03950"/>
    </source>
</evidence>
<dbReference type="Pfam" id="PF03950">
    <property type="entry name" value="tRNA-synt_1c_C"/>
    <property type="match status" value="1"/>
</dbReference>
<evidence type="ECO:0000259" key="10">
    <source>
        <dbReference type="Pfam" id="PF00749"/>
    </source>
</evidence>
<dbReference type="RefSeq" id="WP_185764616.1">
    <property type="nucleotide sequence ID" value="NZ_RIBP01000004.1"/>
</dbReference>
<feature type="domain" description="tRNA synthetases class I (E and Q) anti-codon binding" evidence="12">
    <location>
        <begin position="452"/>
        <end position="527"/>
    </location>
</feature>
<feature type="binding site" evidence="8">
    <location>
        <position position="207"/>
    </location>
    <ligand>
        <name>L-glutamine</name>
        <dbReference type="ChEBI" id="CHEBI:58359"/>
    </ligand>
</feature>
<reference evidence="14" key="1">
    <citation type="submission" date="2018-10" db="EMBL/GenBank/DDBJ databases">
        <title>FDA dAtabase for Regulatory Grade micrObial Sequences (FDA-ARGOS): Supporting development and validation of Infectious Disease Dx tests.</title>
        <authorList>
            <person name="Minogue T."/>
            <person name="Wolcott M."/>
            <person name="Wasieloski L."/>
            <person name="Aguilar W."/>
            <person name="Moore D."/>
            <person name="Tallon L."/>
            <person name="Sadzewicz L."/>
            <person name="Sengamalay N."/>
            <person name="Ott S."/>
            <person name="Godinez A."/>
            <person name="Nagaraj S."/>
            <person name="Vavikolanu K."/>
            <person name="Vyas G."/>
            <person name="Nadendla S."/>
            <person name="George J."/>
            <person name="Sichtig H."/>
        </authorList>
    </citation>
    <scope>NUCLEOTIDE SEQUENCE [LARGE SCALE GENOMIC DNA]</scope>
    <source>
        <strain evidence="14">FDAARGOS_343</strain>
    </source>
</reference>
<protein>
    <recommendedName>
        <fullName evidence="8">Glutamine--tRNA ligase</fullName>
        <ecNumber evidence="8">6.1.1.18</ecNumber>
    </recommendedName>
    <alternativeName>
        <fullName evidence="8">Glutaminyl-tRNA synthetase</fullName>
        <shortName evidence="8">GlnRS</shortName>
    </alternativeName>
</protein>
<proteinExistence type="inferred from homology"/>
<evidence type="ECO:0000256" key="6">
    <source>
        <dbReference type="ARBA" id="ARBA00023146"/>
    </source>
</evidence>
<dbReference type="Proteomes" id="UP000319837">
    <property type="component" value="Unassembled WGS sequence"/>
</dbReference>
<dbReference type="GO" id="GO:0005524">
    <property type="term" value="F:ATP binding"/>
    <property type="evidence" value="ECO:0007669"/>
    <property type="project" value="UniProtKB-UniRule"/>
</dbReference>
<dbReference type="EC" id="6.1.1.18" evidence="8"/>
<feature type="binding site" evidence="8">
    <location>
        <begin position="256"/>
        <end position="257"/>
    </location>
    <ligand>
        <name>ATP</name>
        <dbReference type="ChEBI" id="CHEBI:30616"/>
    </ligand>
</feature>
<dbReference type="PANTHER" id="PTHR43097:SF5">
    <property type="entry name" value="GLUTAMATE--TRNA LIGASE"/>
    <property type="match status" value="1"/>
</dbReference>
<evidence type="ECO:0000256" key="2">
    <source>
        <dbReference type="ARBA" id="ARBA00022598"/>
    </source>
</evidence>
<dbReference type="GO" id="GO:0006424">
    <property type="term" value="P:glutamyl-tRNA aminoacylation"/>
    <property type="evidence" value="ECO:0007669"/>
    <property type="project" value="UniProtKB-UniRule"/>
</dbReference>
<evidence type="ECO:0000256" key="4">
    <source>
        <dbReference type="ARBA" id="ARBA00022840"/>
    </source>
</evidence>
<evidence type="ECO:0000259" key="12">
    <source>
        <dbReference type="Pfam" id="PF20974"/>
    </source>
</evidence>
<dbReference type="InterPro" id="IPR020056">
    <property type="entry name" value="Rbsml_bL25/Gln-tRNA_synth_N"/>
</dbReference>
<dbReference type="GO" id="GO:0004819">
    <property type="term" value="F:glutamine-tRNA ligase activity"/>
    <property type="evidence" value="ECO:0007669"/>
    <property type="project" value="UniProtKB-UniRule"/>
</dbReference>
<dbReference type="SUPFAM" id="SSF52374">
    <property type="entry name" value="Nucleotidylyl transferase"/>
    <property type="match status" value="1"/>
</dbReference>
<evidence type="ECO:0000256" key="9">
    <source>
        <dbReference type="RuleBase" id="RU363037"/>
    </source>
</evidence>
<feature type="binding site" evidence="8">
    <location>
        <begin position="37"/>
        <end position="43"/>
    </location>
    <ligand>
        <name>ATP</name>
        <dbReference type="ChEBI" id="CHEBI:30616"/>
    </ligand>
</feature>
<evidence type="ECO:0000256" key="3">
    <source>
        <dbReference type="ARBA" id="ARBA00022741"/>
    </source>
</evidence>
<accession>A0A553SGI0</accession>
<evidence type="ECO:0000313" key="13">
    <source>
        <dbReference type="EMBL" id="TRZ36095.1"/>
    </source>
</evidence>
<dbReference type="HAMAP" id="MF_00126">
    <property type="entry name" value="Gln_tRNA_synth"/>
    <property type="match status" value="1"/>
</dbReference>
<dbReference type="InterPro" id="IPR011035">
    <property type="entry name" value="Ribosomal_bL25/Gln-tRNA_synth"/>
</dbReference>
<dbReference type="FunFam" id="3.40.50.620:FF:000037">
    <property type="entry name" value="Glutamine--tRNA ligase cytoplasmic"/>
    <property type="match status" value="1"/>
</dbReference>
<keyword evidence="2 8" id="KW-0436">Ligase</keyword>
<evidence type="ECO:0000313" key="14">
    <source>
        <dbReference type="Proteomes" id="UP000319837"/>
    </source>
</evidence>
<dbReference type="STRING" id="1397.ABW02_09670"/>
<dbReference type="PANTHER" id="PTHR43097">
    <property type="entry name" value="GLUTAMINE-TRNA LIGASE"/>
    <property type="match status" value="1"/>
</dbReference>
<dbReference type="GO" id="GO:0006425">
    <property type="term" value="P:glutaminyl-tRNA aminoacylation"/>
    <property type="evidence" value="ECO:0007669"/>
    <property type="project" value="UniProtKB-UniRule"/>
</dbReference>
<dbReference type="InterPro" id="IPR000924">
    <property type="entry name" value="Glu/Gln-tRNA-synth"/>
</dbReference>
<comment type="subunit">
    <text evidence="8">Monomer.</text>
</comment>
<dbReference type="NCBIfam" id="TIGR00440">
    <property type="entry name" value="glnS"/>
    <property type="match status" value="1"/>
</dbReference>
<dbReference type="PROSITE" id="PS00178">
    <property type="entry name" value="AA_TRNA_LIGASE_I"/>
    <property type="match status" value="1"/>
</dbReference>
<dbReference type="InterPro" id="IPR020058">
    <property type="entry name" value="Glu/Gln-tRNA-synth_Ib_cat-dom"/>
</dbReference>
<dbReference type="NCBIfam" id="NF011291">
    <property type="entry name" value="PRK14703.1"/>
    <property type="match status" value="1"/>
</dbReference>
<dbReference type="Gene3D" id="3.90.800.10">
    <property type="entry name" value="Glutamyl-tRNA Synthetase, Domain 3"/>
    <property type="match status" value="1"/>
</dbReference>
<dbReference type="Gene3D" id="3.40.50.620">
    <property type="entry name" value="HUPs"/>
    <property type="match status" value="1"/>
</dbReference>
<dbReference type="FunFam" id="1.10.1160.10:FF:000001">
    <property type="entry name" value="Glutamine--tRNA ligase"/>
    <property type="match status" value="1"/>
</dbReference>
<feature type="binding site" evidence="8">
    <location>
        <position position="226"/>
    </location>
    <ligand>
        <name>ATP</name>
        <dbReference type="ChEBI" id="CHEBI:30616"/>
    </ligand>
</feature>
<dbReference type="AlphaFoldDB" id="A0A553SGI0"/>
<keyword evidence="1 8" id="KW-0963">Cytoplasm</keyword>
<dbReference type="InterPro" id="IPR020059">
    <property type="entry name" value="Glu/Gln-tRNA-synth_Ib_codon-bd"/>
</dbReference>
<dbReference type="InterPro" id="IPR022861">
    <property type="entry name" value="Gln_tRNA_ligase_bac"/>
</dbReference>
<feature type="domain" description="Glutamyl/glutaminyl-tRNA synthetase class Ib catalytic" evidence="10">
    <location>
        <begin position="24"/>
        <end position="332"/>
    </location>
</feature>
<comment type="catalytic activity">
    <reaction evidence="7 8">
        <text>tRNA(Gln) + L-glutamine + ATP = L-glutaminyl-tRNA(Gln) + AMP + diphosphate</text>
        <dbReference type="Rhea" id="RHEA:20121"/>
        <dbReference type="Rhea" id="RHEA-COMP:9662"/>
        <dbReference type="Rhea" id="RHEA-COMP:9681"/>
        <dbReference type="ChEBI" id="CHEBI:30616"/>
        <dbReference type="ChEBI" id="CHEBI:33019"/>
        <dbReference type="ChEBI" id="CHEBI:58359"/>
        <dbReference type="ChEBI" id="CHEBI:78442"/>
        <dbReference type="ChEBI" id="CHEBI:78521"/>
        <dbReference type="ChEBI" id="CHEBI:456215"/>
        <dbReference type="EC" id="6.1.1.18"/>
    </reaction>
</comment>
<comment type="caution">
    <text evidence="8">Lacks conserved residue(s) required for the propagation of feature annotation.</text>
</comment>
<dbReference type="CDD" id="cd00807">
    <property type="entry name" value="GlnRS_core"/>
    <property type="match status" value="1"/>
</dbReference>
<dbReference type="PRINTS" id="PR00987">
    <property type="entry name" value="TRNASYNTHGLU"/>
</dbReference>
<evidence type="ECO:0000256" key="7">
    <source>
        <dbReference type="ARBA" id="ARBA00048270"/>
    </source>
</evidence>
<dbReference type="InterPro" id="IPR020061">
    <property type="entry name" value="Glu_tRNA_lig_a-bdl"/>
</dbReference>
<dbReference type="InterPro" id="IPR001412">
    <property type="entry name" value="aa-tRNA-synth_I_CS"/>
</dbReference>
<keyword evidence="3 8" id="KW-0547">Nucleotide-binding</keyword>
<comment type="caution">
    <text evidence="13">The sequence shown here is derived from an EMBL/GenBank/DDBJ whole genome shotgun (WGS) entry which is preliminary data.</text>
</comment>
<dbReference type="InterPro" id="IPR050132">
    <property type="entry name" value="Gln/Glu-tRNA_Ligase"/>
</dbReference>
<dbReference type="Pfam" id="PF00749">
    <property type="entry name" value="tRNA-synt_1c"/>
    <property type="match status" value="1"/>
</dbReference>
<dbReference type="FunFam" id="2.40.240.10:FF:000001">
    <property type="entry name" value="Glutamine--tRNA ligase"/>
    <property type="match status" value="1"/>
</dbReference>
<dbReference type="Gene3D" id="1.10.1160.10">
    <property type="entry name" value="Glutamyl-trna Synthetase, Domain 2"/>
    <property type="match status" value="1"/>
</dbReference>
<organism evidence="13 14">
    <name type="scientific">Niallia circulans</name>
    <name type="common">Bacillus circulans</name>
    <dbReference type="NCBI Taxonomy" id="1397"/>
    <lineage>
        <taxon>Bacteria</taxon>
        <taxon>Bacillati</taxon>
        <taxon>Bacillota</taxon>
        <taxon>Bacilli</taxon>
        <taxon>Bacillales</taxon>
        <taxon>Bacillaceae</taxon>
        <taxon>Niallia</taxon>
    </lineage>
</organism>
<feature type="binding site" evidence="8">
    <location>
        <begin position="31"/>
        <end position="33"/>
    </location>
    <ligand>
        <name>ATP</name>
        <dbReference type="ChEBI" id="CHEBI:30616"/>
    </ligand>
</feature>
<feature type="binding site" evidence="8">
    <location>
        <begin position="264"/>
        <end position="266"/>
    </location>
    <ligand>
        <name>ATP</name>
        <dbReference type="ChEBI" id="CHEBI:30616"/>
    </ligand>
</feature>
<evidence type="ECO:0000256" key="8">
    <source>
        <dbReference type="HAMAP-Rule" id="MF_00126"/>
    </source>
</evidence>
<dbReference type="GO" id="GO:0005829">
    <property type="term" value="C:cytosol"/>
    <property type="evidence" value="ECO:0007669"/>
    <property type="project" value="TreeGrafter"/>
</dbReference>
<gene>
    <name evidence="8" type="primary">glnS</name>
    <name evidence="13" type="ORF">CEQ21_10905</name>
</gene>
<dbReference type="InterPro" id="IPR014729">
    <property type="entry name" value="Rossmann-like_a/b/a_fold"/>
</dbReference>
<feature type="short sequence motif" description="'KMSKS' region" evidence="8">
    <location>
        <begin position="263"/>
        <end position="267"/>
    </location>
</feature>
<evidence type="ECO:0000256" key="5">
    <source>
        <dbReference type="ARBA" id="ARBA00022917"/>
    </source>
</evidence>
<dbReference type="EMBL" id="RIBP01000004">
    <property type="protein sequence ID" value="TRZ36095.1"/>
    <property type="molecule type" value="Genomic_DNA"/>
</dbReference>
<keyword evidence="4 8" id="KW-0067">ATP-binding</keyword>